<protein>
    <submittedName>
        <fullName evidence="1">Uncharacterized protein</fullName>
    </submittedName>
</protein>
<dbReference type="STRING" id="767769.A0A1L9U3I2"/>
<keyword evidence="2" id="KW-1185">Reference proteome</keyword>
<dbReference type="OMA" id="WYCNSGL"/>
<dbReference type="EMBL" id="KV878700">
    <property type="protein sequence ID" value="OJJ66241.1"/>
    <property type="molecule type" value="Genomic_DNA"/>
</dbReference>
<dbReference type="Proteomes" id="UP000184499">
    <property type="component" value="Unassembled WGS sequence"/>
</dbReference>
<accession>A0A1L9U3I2</accession>
<dbReference type="GeneID" id="93580625"/>
<organism evidence="1 2">
    <name type="scientific">Aspergillus brasiliensis (strain CBS 101740 / IMI 381727 / IBT 21946)</name>
    <dbReference type="NCBI Taxonomy" id="767769"/>
    <lineage>
        <taxon>Eukaryota</taxon>
        <taxon>Fungi</taxon>
        <taxon>Dikarya</taxon>
        <taxon>Ascomycota</taxon>
        <taxon>Pezizomycotina</taxon>
        <taxon>Eurotiomycetes</taxon>
        <taxon>Eurotiomycetidae</taxon>
        <taxon>Eurotiales</taxon>
        <taxon>Aspergillaceae</taxon>
        <taxon>Aspergillus</taxon>
        <taxon>Aspergillus subgen. Circumdati</taxon>
    </lineage>
</organism>
<sequence>MSHENDPCLCCVLCGIELALYHGLELQDVHKGWVAWAARKLNNGKRLIVPAAELEQVDLEMESPIWSSHYPMNDPLTGYLSISGISPCLMTAERETMPRVMVDPGKAVIFPGINLVRQRPIVGFQTASILEEDGNRRNGAPIGYVMHPHCWLLVDRFLGHEVVKRDLRAFLRAIEVYWRADLILWMPDLVHGAAEFPCYDYAAPWIKQNLAVYVTGASDRTHVSESPLTIPDIRRLITKATQEHEKALRPDVSLSSVIARIPIEIRIIIIDMIYQSPPPCHERIQDTGNVLEAFQWEMPDSYWQKLCNPTLIFEVEDIIKARTPIDWAYFCHGLRELLLQEDWYCNSGLFFRGRILHLTECIKGSLSGIV</sequence>
<evidence type="ECO:0000313" key="2">
    <source>
        <dbReference type="Proteomes" id="UP000184499"/>
    </source>
</evidence>
<proteinExistence type="predicted"/>
<dbReference type="OrthoDB" id="4524525at2759"/>
<dbReference type="RefSeq" id="XP_067473491.1">
    <property type="nucleotide sequence ID" value="XM_067628137.1"/>
</dbReference>
<evidence type="ECO:0000313" key="1">
    <source>
        <dbReference type="EMBL" id="OJJ66241.1"/>
    </source>
</evidence>
<reference evidence="2" key="1">
    <citation type="journal article" date="2017" name="Genome Biol.">
        <title>Comparative genomics reveals high biological diversity and specific adaptations in the industrially and medically important fungal genus Aspergillus.</title>
        <authorList>
            <person name="de Vries R.P."/>
            <person name="Riley R."/>
            <person name="Wiebenga A."/>
            <person name="Aguilar-Osorio G."/>
            <person name="Amillis S."/>
            <person name="Uchima C.A."/>
            <person name="Anderluh G."/>
            <person name="Asadollahi M."/>
            <person name="Askin M."/>
            <person name="Barry K."/>
            <person name="Battaglia E."/>
            <person name="Bayram O."/>
            <person name="Benocci T."/>
            <person name="Braus-Stromeyer S.A."/>
            <person name="Caldana C."/>
            <person name="Canovas D."/>
            <person name="Cerqueira G.C."/>
            <person name="Chen F."/>
            <person name="Chen W."/>
            <person name="Choi C."/>
            <person name="Clum A."/>
            <person name="Dos Santos R.A."/>
            <person name="Damasio A.R."/>
            <person name="Diallinas G."/>
            <person name="Emri T."/>
            <person name="Fekete E."/>
            <person name="Flipphi M."/>
            <person name="Freyberg S."/>
            <person name="Gallo A."/>
            <person name="Gournas C."/>
            <person name="Habgood R."/>
            <person name="Hainaut M."/>
            <person name="Harispe M.L."/>
            <person name="Henrissat B."/>
            <person name="Hilden K.S."/>
            <person name="Hope R."/>
            <person name="Hossain A."/>
            <person name="Karabika E."/>
            <person name="Karaffa L."/>
            <person name="Karanyi Z."/>
            <person name="Krasevec N."/>
            <person name="Kuo A."/>
            <person name="Kusch H."/>
            <person name="LaButti K."/>
            <person name="Lagendijk E.L."/>
            <person name="Lapidus A."/>
            <person name="Levasseur A."/>
            <person name="Lindquist E."/>
            <person name="Lipzen A."/>
            <person name="Logrieco A.F."/>
            <person name="MacCabe A."/>
            <person name="Maekelae M.R."/>
            <person name="Malavazi I."/>
            <person name="Melin P."/>
            <person name="Meyer V."/>
            <person name="Mielnichuk N."/>
            <person name="Miskei M."/>
            <person name="Molnar A.P."/>
            <person name="Mule G."/>
            <person name="Ngan C.Y."/>
            <person name="Orejas M."/>
            <person name="Orosz E."/>
            <person name="Ouedraogo J.P."/>
            <person name="Overkamp K.M."/>
            <person name="Park H.-S."/>
            <person name="Perrone G."/>
            <person name="Piumi F."/>
            <person name="Punt P.J."/>
            <person name="Ram A.F."/>
            <person name="Ramon A."/>
            <person name="Rauscher S."/>
            <person name="Record E."/>
            <person name="Riano-Pachon D.M."/>
            <person name="Robert V."/>
            <person name="Roehrig J."/>
            <person name="Ruller R."/>
            <person name="Salamov A."/>
            <person name="Salih N.S."/>
            <person name="Samson R.A."/>
            <person name="Sandor E."/>
            <person name="Sanguinetti M."/>
            <person name="Schuetze T."/>
            <person name="Sepcic K."/>
            <person name="Shelest E."/>
            <person name="Sherlock G."/>
            <person name="Sophianopoulou V."/>
            <person name="Squina F.M."/>
            <person name="Sun H."/>
            <person name="Susca A."/>
            <person name="Todd R.B."/>
            <person name="Tsang A."/>
            <person name="Unkles S.E."/>
            <person name="van de Wiele N."/>
            <person name="van Rossen-Uffink D."/>
            <person name="Oliveira J.V."/>
            <person name="Vesth T.C."/>
            <person name="Visser J."/>
            <person name="Yu J.-H."/>
            <person name="Zhou M."/>
            <person name="Andersen M.R."/>
            <person name="Archer D.B."/>
            <person name="Baker S.E."/>
            <person name="Benoit I."/>
            <person name="Brakhage A.A."/>
            <person name="Braus G.H."/>
            <person name="Fischer R."/>
            <person name="Frisvad J.C."/>
            <person name="Goldman G.H."/>
            <person name="Houbraken J."/>
            <person name="Oakley B."/>
            <person name="Pocsi I."/>
            <person name="Scazzocchio C."/>
            <person name="Seiboth B."/>
            <person name="vanKuyk P.A."/>
            <person name="Wortman J."/>
            <person name="Dyer P.S."/>
            <person name="Grigoriev I.V."/>
        </authorList>
    </citation>
    <scope>NUCLEOTIDE SEQUENCE [LARGE SCALE GENOMIC DNA]</scope>
    <source>
        <strain evidence="2">CBS 101740 / IMI 381727 / IBT 21946</strain>
    </source>
</reference>
<gene>
    <name evidence="1" type="ORF">ASPBRDRAFT_59913</name>
</gene>
<dbReference type="AlphaFoldDB" id="A0A1L9U3I2"/>
<dbReference type="VEuPathDB" id="FungiDB:ASPBRDRAFT_59913"/>
<name>A0A1L9U3I2_ASPBC</name>